<evidence type="ECO:0000313" key="1">
    <source>
        <dbReference type="EMBL" id="KAF4072129.1"/>
    </source>
</evidence>
<protein>
    <submittedName>
        <fullName evidence="1">Uncharacterized protein</fullName>
    </submittedName>
</protein>
<proteinExistence type="predicted"/>
<organism evidence="1 2">
    <name type="scientific">Ameiurus melas</name>
    <name type="common">Black bullhead</name>
    <name type="synonym">Silurus melas</name>
    <dbReference type="NCBI Taxonomy" id="219545"/>
    <lineage>
        <taxon>Eukaryota</taxon>
        <taxon>Metazoa</taxon>
        <taxon>Chordata</taxon>
        <taxon>Craniata</taxon>
        <taxon>Vertebrata</taxon>
        <taxon>Euteleostomi</taxon>
        <taxon>Actinopterygii</taxon>
        <taxon>Neopterygii</taxon>
        <taxon>Teleostei</taxon>
        <taxon>Ostariophysi</taxon>
        <taxon>Siluriformes</taxon>
        <taxon>Ictaluridae</taxon>
        <taxon>Ameiurus</taxon>
    </lineage>
</organism>
<gene>
    <name evidence="1" type="ORF">AMELA_G00270810</name>
</gene>
<evidence type="ECO:0000313" key="2">
    <source>
        <dbReference type="Proteomes" id="UP000593565"/>
    </source>
</evidence>
<dbReference type="AlphaFoldDB" id="A0A7J5ZQV5"/>
<keyword evidence="2" id="KW-1185">Reference proteome</keyword>
<reference evidence="1 2" key="1">
    <citation type="submission" date="2020-02" db="EMBL/GenBank/DDBJ databases">
        <title>A chromosome-scale genome assembly of the black bullhead catfish (Ameiurus melas).</title>
        <authorList>
            <person name="Wen M."/>
            <person name="Zham M."/>
            <person name="Cabau C."/>
            <person name="Klopp C."/>
            <person name="Donnadieu C."/>
            <person name="Roques C."/>
            <person name="Bouchez O."/>
            <person name="Lampietro C."/>
            <person name="Jouanno E."/>
            <person name="Herpin A."/>
            <person name="Louis A."/>
            <person name="Berthelot C."/>
            <person name="Parey E."/>
            <person name="Roest-Crollius H."/>
            <person name="Braasch I."/>
            <person name="Postlethwait J."/>
            <person name="Robinson-Rechavi M."/>
            <person name="Echchiki A."/>
            <person name="Begum T."/>
            <person name="Montfort J."/>
            <person name="Schartl M."/>
            <person name="Bobe J."/>
            <person name="Guiguen Y."/>
        </authorList>
    </citation>
    <scope>NUCLEOTIDE SEQUENCE [LARGE SCALE GENOMIC DNA]</scope>
    <source>
        <strain evidence="1">M_S1</strain>
        <tissue evidence="1">Blood</tissue>
    </source>
</reference>
<dbReference type="EMBL" id="JAAGNN010000026">
    <property type="protein sequence ID" value="KAF4072129.1"/>
    <property type="molecule type" value="Genomic_DNA"/>
</dbReference>
<accession>A0A7J5ZQV5</accession>
<name>A0A7J5ZQV5_AMEME</name>
<sequence length="246" mass="27995">MNQGAGNKEVLRSVRHLVSLLSNFQGSSAGSSQDSNSKPKPFQVVFHLLATQSERSPNDQEQLLHAQAGLGRRTGHLDENTTHEEIGRPTLIPKELCPCTPRKFCLHETGKPLLMYMDLRSGVQEQERELINFYKQMMWSGHASLDANYKQDECSAIPSFMADHVLQGSAELLSMCCSLVPMIQPLYCWRTALILMCERPSTCLMYNIHWMRTNMRKFWNFVCLGISRVQPKKTEGGSTNICFHMR</sequence>
<comment type="caution">
    <text evidence="1">The sequence shown here is derived from an EMBL/GenBank/DDBJ whole genome shotgun (WGS) entry which is preliminary data.</text>
</comment>
<dbReference type="Proteomes" id="UP000593565">
    <property type="component" value="Unassembled WGS sequence"/>
</dbReference>